<evidence type="ECO:0000313" key="4">
    <source>
        <dbReference type="Proteomes" id="UP001295423"/>
    </source>
</evidence>
<feature type="transmembrane region" description="Helical" evidence="2">
    <location>
        <begin position="192"/>
        <end position="217"/>
    </location>
</feature>
<feature type="compositionally biased region" description="Acidic residues" evidence="1">
    <location>
        <begin position="375"/>
        <end position="387"/>
    </location>
</feature>
<keyword evidence="2" id="KW-0472">Membrane</keyword>
<keyword evidence="2" id="KW-1133">Transmembrane helix</keyword>
<dbReference type="AlphaFoldDB" id="A0AAD2FH05"/>
<gene>
    <name evidence="3" type="ORF">CYCCA115_LOCUS6814</name>
</gene>
<feature type="region of interest" description="Disordered" evidence="1">
    <location>
        <begin position="368"/>
        <end position="483"/>
    </location>
</feature>
<dbReference type="Gene3D" id="1.20.1070.10">
    <property type="entry name" value="Rhodopsin 7-helix transmembrane proteins"/>
    <property type="match status" value="1"/>
</dbReference>
<organism evidence="3 4">
    <name type="scientific">Cylindrotheca closterium</name>
    <dbReference type="NCBI Taxonomy" id="2856"/>
    <lineage>
        <taxon>Eukaryota</taxon>
        <taxon>Sar</taxon>
        <taxon>Stramenopiles</taxon>
        <taxon>Ochrophyta</taxon>
        <taxon>Bacillariophyta</taxon>
        <taxon>Bacillariophyceae</taxon>
        <taxon>Bacillariophycidae</taxon>
        <taxon>Bacillariales</taxon>
        <taxon>Bacillariaceae</taxon>
        <taxon>Cylindrotheca</taxon>
    </lineage>
</organism>
<evidence type="ECO:0000256" key="2">
    <source>
        <dbReference type="SAM" id="Phobius"/>
    </source>
</evidence>
<protein>
    <submittedName>
        <fullName evidence="3">Uncharacterized protein</fullName>
    </submittedName>
</protein>
<dbReference type="EMBL" id="CAKOGP040000879">
    <property type="protein sequence ID" value="CAJ1939967.1"/>
    <property type="molecule type" value="Genomic_DNA"/>
</dbReference>
<evidence type="ECO:0000313" key="3">
    <source>
        <dbReference type="EMBL" id="CAJ1939967.1"/>
    </source>
</evidence>
<comment type="caution">
    <text evidence="3">The sequence shown here is derived from an EMBL/GenBank/DDBJ whole genome shotgun (WGS) entry which is preliminary data.</text>
</comment>
<feature type="transmembrane region" description="Helical" evidence="2">
    <location>
        <begin position="20"/>
        <end position="46"/>
    </location>
</feature>
<feature type="transmembrane region" description="Helical" evidence="2">
    <location>
        <begin position="145"/>
        <end position="170"/>
    </location>
</feature>
<keyword evidence="4" id="KW-1185">Reference proteome</keyword>
<sequence>MEDEDAVDVDENIQPLSTAFVAVLYGKALINLVASFVCFFFIAAMLSKPTIRNNSYNLYVVFMIFPDGINTLFRVLTNMFLGLNRGVHWYPPGFYYLDLFFWMFYYTCNFYLNVFVTFEINKLVEHCHRGRRIPVLKLQRTRRQIAGVYFFSACIASLMVLPVPFALYHITDDRRGKGKSGSGPNGWYSFDVATYIFLLIMAVPVSFVFLVAVRMWIKKLLPKRGRLRVLTLFFLRVIILFSVFYIPVILLTSKRNNMEDEYSGGALALDTVLGVLAAFQALTTLYMIWLKYDIRVAVKETWNKTFGRLCCRCTSVDRSGAGEVHISGMFQAKKKSRDQPQHPVSPLPQKKSSLIQKIKDACSVDDDFGMPFQESDAEGGEQNDAQDDSPKRSCSEDENCSLPLQEEKGGSSIVEQIQSAWSEDDHDHDISQRQEGTLSELPSGDLEKQPEIKELEEKTETSTTNRIRSPESLHGEVQSEYSV</sequence>
<feature type="transmembrane region" description="Helical" evidence="2">
    <location>
        <begin position="271"/>
        <end position="290"/>
    </location>
</feature>
<feature type="compositionally biased region" description="Basic and acidic residues" evidence="1">
    <location>
        <begin position="445"/>
        <end position="460"/>
    </location>
</feature>
<keyword evidence="2" id="KW-0812">Transmembrane</keyword>
<feature type="transmembrane region" description="Helical" evidence="2">
    <location>
        <begin position="58"/>
        <end position="83"/>
    </location>
</feature>
<feature type="transmembrane region" description="Helical" evidence="2">
    <location>
        <begin position="229"/>
        <end position="251"/>
    </location>
</feature>
<feature type="compositionally biased region" description="Basic and acidic residues" evidence="1">
    <location>
        <begin position="423"/>
        <end position="432"/>
    </location>
</feature>
<name>A0AAD2FH05_9STRA</name>
<proteinExistence type="predicted"/>
<reference evidence="3" key="1">
    <citation type="submission" date="2023-08" db="EMBL/GenBank/DDBJ databases">
        <authorList>
            <person name="Audoor S."/>
            <person name="Bilcke G."/>
        </authorList>
    </citation>
    <scope>NUCLEOTIDE SEQUENCE</scope>
</reference>
<accession>A0AAD2FH05</accession>
<dbReference type="Proteomes" id="UP001295423">
    <property type="component" value="Unassembled WGS sequence"/>
</dbReference>
<feature type="region of interest" description="Disordered" evidence="1">
    <location>
        <begin position="331"/>
        <end position="354"/>
    </location>
</feature>
<feature type="transmembrane region" description="Helical" evidence="2">
    <location>
        <begin position="103"/>
        <end position="124"/>
    </location>
</feature>
<evidence type="ECO:0000256" key="1">
    <source>
        <dbReference type="SAM" id="MobiDB-lite"/>
    </source>
</evidence>